<keyword evidence="1" id="KW-0472">Membrane</keyword>
<protein>
    <submittedName>
        <fullName evidence="2">Uncharacterized protein</fullName>
    </submittedName>
</protein>
<evidence type="ECO:0000313" key="3">
    <source>
        <dbReference type="Proteomes" id="UP000597444"/>
    </source>
</evidence>
<dbReference type="RefSeq" id="WP_220204443.1">
    <property type="nucleotide sequence ID" value="NZ_BNJK01000001.1"/>
</dbReference>
<keyword evidence="3" id="KW-1185">Reference proteome</keyword>
<name>A0A8J3IFN9_9CHLR</name>
<evidence type="ECO:0000256" key="1">
    <source>
        <dbReference type="SAM" id="Phobius"/>
    </source>
</evidence>
<gene>
    <name evidence="2" type="ORF">KSF_037190</name>
</gene>
<dbReference type="Proteomes" id="UP000597444">
    <property type="component" value="Unassembled WGS sequence"/>
</dbReference>
<keyword evidence="1" id="KW-1133">Transmembrane helix</keyword>
<evidence type="ECO:0000313" key="2">
    <source>
        <dbReference type="EMBL" id="GHO93671.1"/>
    </source>
</evidence>
<keyword evidence="1" id="KW-0812">Transmembrane</keyword>
<comment type="caution">
    <text evidence="2">The sequence shown here is derived from an EMBL/GenBank/DDBJ whole genome shotgun (WGS) entry which is preliminary data.</text>
</comment>
<proteinExistence type="predicted"/>
<sequence>MQDRRKLFWYSVPVIAALLMLLGLLWYLGVPWAANSFGFALPGSGGLPARIYYNGQTYTNPATCAREGWCEHQQSAPLCHSLTEVQQRNLWPLVQVGTISTLFSSPYPLMLPRVSLSATPPPLVIVPLDSNCYVYYTLATGSNAGSNAHSNV</sequence>
<accession>A0A8J3IFN9</accession>
<reference evidence="2" key="1">
    <citation type="submission" date="2020-10" db="EMBL/GenBank/DDBJ databases">
        <title>Taxonomic study of unclassified bacteria belonging to the class Ktedonobacteria.</title>
        <authorList>
            <person name="Yabe S."/>
            <person name="Wang C.M."/>
            <person name="Zheng Y."/>
            <person name="Sakai Y."/>
            <person name="Cavaletti L."/>
            <person name="Monciardini P."/>
            <person name="Donadio S."/>
        </authorList>
    </citation>
    <scope>NUCLEOTIDE SEQUENCE</scope>
    <source>
        <strain evidence="2">ID150040</strain>
    </source>
</reference>
<feature type="transmembrane region" description="Helical" evidence="1">
    <location>
        <begin position="7"/>
        <end position="28"/>
    </location>
</feature>
<dbReference type="EMBL" id="BNJK01000001">
    <property type="protein sequence ID" value="GHO93671.1"/>
    <property type="molecule type" value="Genomic_DNA"/>
</dbReference>
<dbReference type="AlphaFoldDB" id="A0A8J3IFN9"/>
<organism evidence="2 3">
    <name type="scientific">Reticulibacter mediterranei</name>
    <dbReference type="NCBI Taxonomy" id="2778369"/>
    <lineage>
        <taxon>Bacteria</taxon>
        <taxon>Bacillati</taxon>
        <taxon>Chloroflexota</taxon>
        <taxon>Ktedonobacteria</taxon>
        <taxon>Ktedonobacterales</taxon>
        <taxon>Reticulibacteraceae</taxon>
        <taxon>Reticulibacter</taxon>
    </lineage>
</organism>